<dbReference type="Proteomes" id="UP000590511">
    <property type="component" value="Unassembled WGS sequence"/>
</dbReference>
<evidence type="ECO:0000313" key="2">
    <source>
        <dbReference type="EMBL" id="MBB4751693.1"/>
    </source>
</evidence>
<proteinExistence type="predicted"/>
<reference evidence="2 3" key="1">
    <citation type="submission" date="2020-08" db="EMBL/GenBank/DDBJ databases">
        <title>Sequencing the genomes of 1000 actinobacteria strains.</title>
        <authorList>
            <person name="Klenk H.-P."/>
        </authorList>
    </citation>
    <scope>NUCLEOTIDE SEQUENCE [LARGE SCALE GENOMIC DNA]</scope>
    <source>
        <strain evidence="2 3">DSM 43150</strain>
    </source>
</reference>
<dbReference type="SUPFAM" id="SSF53474">
    <property type="entry name" value="alpha/beta-Hydrolases"/>
    <property type="match status" value="1"/>
</dbReference>
<gene>
    <name evidence="1" type="ORF">Alo02nite_61740</name>
    <name evidence="2" type="ORF">BJ964_005854</name>
</gene>
<evidence type="ECO:0000313" key="1">
    <source>
        <dbReference type="EMBL" id="GIE43276.1"/>
    </source>
</evidence>
<dbReference type="InterPro" id="IPR029058">
    <property type="entry name" value="AB_hydrolase_fold"/>
</dbReference>
<evidence type="ECO:0000313" key="4">
    <source>
        <dbReference type="Proteomes" id="UP000631312"/>
    </source>
</evidence>
<dbReference type="AlphaFoldDB" id="A0A7W7HJI3"/>
<accession>A0A7W7HJI3</accession>
<name>A0A7W7HJI3_9ACTN</name>
<organism evidence="2 3">
    <name type="scientific">Actinoplanes lobatus</name>
    <dbReference type="NCBI Taxonomy" id="113568"/>
    <lineage>
        <taxon>Bacteria</taxon>
        <taxon>Bacillati</taxon>
        <taxon>Actinomycetota</taxon>
        <taxon>Actinomycetes</taxon>
        <taxon>Micromonosporales</taxon>
        <taxon>Micromonosporaceae</taxon>
        <taxon>Actinoplanes</taxon>
    </lineage>
</organism>
<dbReference type="EMBL" id="JACHNC010000001">
    <property type="protein sequence ID" value="MBB4751693.1"/>
    <property type="molecule type" value="Genomic_DNA"/>
</dbReference>
<comment type="caution">
    <text evidence="2">The sequence shown here is derived from an EMBL/GenBank/DDBJ whole genome shotgun (WGS) entry which is preliminary data.</text>
</comment>
<reference evidence="1 4" key="2">
    <citation type="submission" date="2021-01" db="EMBL/GenBank/DDBJ databases">
        <title>Whole genome shotgun sequence of Actinoplanes lobatus NBRC 12513.</title>
        <authorList>
            <person name="Komaki H."/>
            <person name="Tamura T."/>
        </authorList>
    </citation>
    <scope>NUCLEOTIDE SEQUENCE [LARGE SCALE GENOMIC DNA]</scope>
    <source>
        <strain evidence="1 4">NBRC 12513</strain>
    </source>
</reference>
<evidence type="ECO:0000313" key="3">
    <source>
        <dbReference type="Proteomes" id="UP000590511"/>
    </source>
</evidence>
<protein>
    <submittedName>
        <fullName evidence="2">Poly(3-hydroxybutyrate) depolymerase</fullName>
    </submittedName>
</protein>
<dbReference type="Proteomes" id="UP000631312">
    <property type="component" value="Unassembled WGS sequence"/>
</dbReference>
<keyword evidence="4" id="KW-1185">Reference proteome</keyword>
<dbReference type="EMBL" id="BOMP01000105">
    <property type="protein sequence ID" value="GIE43276.1"/>
    <property type="molecule type" value="Genomic_DNA"/>
</dbReference>
<sequence>MPANATELRDQWTNVWGVPQTATSTATLPGSTTVEYYQDAVALYRVQGIGHGTPVAPGSAENQCGTTGSYYLASICSSYYIAQSWGLPSGTTPPSPTPSVSTSPSTSQPCFTASNYAHTVAGRATQSGGNTFANGSGQAMGLWNTFVFHTLRRTGPNHYVLADGQC</sequence>
<dbReference type="RefSeq" id="WP_229806788.1">
    <property type="nucleotide sequence ID" value="NZ_BOMP01000105.1"/>
</dbReference>